<evidence type="ECO:0000256" key="2">
    <source>
        <dbReference type="SAM" id="SignalP"/>
    </source>
</evidence>
<dbReference type="GO" id="GO:0016491">
    <property type="term" value="F:oxidoreductase activity"/>
    <property type="evidence" value="ECO:0007669"/>
    <property type="project" value="UniProtKB-KW"/>
</dbReference>
<dbReference type="InterPro" id="IPR036291">
    <property type="entry name" value="NAD(P)-bd_dom_sf"/>
</dbReference>
<organism evidence="4 5">
    <name type="scientific">Clohesyomyces aquaticus</name>
    <dbReference type="NCBI Taxonomy" id="1231657"/>
    <lineage>
        <taxon>Eukaryota</taxon>
        <taxon>Fungi</taxon>
        <taxon>Dikarya</taxon>
        <taxon>Ascomycota</taxon>
        <taxon>Pezizomycotina</taxon>
        <taxon>Dothideomycetes</taxon>
        <taxon>Pleosporomycetidae</taxon>
        <taxon>Pleosporales</taxon>
        <taxon>Lindgomycetaceae</taxon>
        <taxon>Clohesyomyces</taxon>
    </lineage>
</organism>
<proteinExistence type="predicted"/>
<comment type="caution">
    <text evidence="4">The sequence shown here is derived from an EMBL/GenBank/DDBJ whole genome shotgun (WGS) entry which is preliminary data.</text>
</comment>
<sequence>MPPSMSFPAFLALVLCSQLFRSIPTPTISFANQTVIVTGSNTGLGLEAARHLVRLGAAKVILAVRTVSKGYAAAEELLASTKATKDVIEVWQLDLSDYASVKAFAKRVEGLQRLDAVIQNAGIMTLQFKKVEAMESIIAVNVVGAVLLGLLLLPKLRETAERFGTRTRLSFVGSDMQYVAQCREAQGEGSAFEKLNEEKGAAMDDRYATSKLLLLYAVRSIALLSSPQSGSKSSVLINCMTPGLCKSSLFRDDLSFILRTLQGFMMTLLARSTEVGGRALVDAVRPDLGEETHGAFLMDCRVADNGTSVDSVEGKKLQERFTKELFERLEEISPGVTSVLH</sequence>
<feature type="signal peptide" evidence="2">
    <location>
        <begin position="1"/>
        <end position="22"/>
    </location>
</feature>
<dbReference type="AlphaFoldDB" id="A0A1Y1ZIJ9"/>
<dbReference type="InterPro" id="IPR057326">
    <property type="entry name" value="KR_dom"/>
</dbReference>
<dbReference type="OrthoDB" id="542013at2759"/>
<protein>
    <recommendedName>
        <fullName evidence="3">Ketoreductase domain-containing protein</fullName>
    </recommendedName>
</protein>
<feature type="domain" description="Ketoreductase" evidence="3">
    <location>
        <begin position="33"/>
        <end position="230"/>
    </location>
</feature>
<dbReference type="SMART" id="SM00822">
    <property type="entry name" value="PKS_KR"/>
    <property type="match status" value="1"/>
</dbReference>
<feature type="chain" id="PRO_5012598501" description="Ketoreductase domain-containing protein" evidence="2">
    <location>
        <begin position="23"/>
        <end position="341"/>
    </location>
</feature>
<dbReference type="STRING" id="1231657.A0A1Y1ZIJ9"/>
<dbReference type="InterPro" id="IPR002347">
    <property type="entry name" value="SDR_fam"/>
</dbReference>
<name>A0A1Y1ZIJ9_9PLEO</name>
<keyword evidence="1" id="KW-0560">Oxidoreductase</keyword>
<reference evidence="4 5" key="1">
    <citation type="submission" date="2016-07" db="EMBL/GenBank/DDBJ databases">
        <title>Pervasive Adenine N6-methylation of Active Genes in Fungi.</title>
        <authorList>
            <consortium name="DOE Joint Genome Institute"/>
            <person name="Mondo S.J."/>
            <person name="Dannebaum R.O."/>
            <person name="Kuo R.C."/>
            <person name="Labutti K."/>
            <person name="Haridas S."/>
            <person name="Kuo A."/>
            <person name="Salamov A."/>
            <person name="Ahrendt S.R."/>
            <person name="Lipzen A."/>
            <person name="Sullivan W."/>
            <person name="Andreopoulos W.B."/>
            <person name="Clum A."/>
            <person name="Lindquist E."/>
            <person name="Daum C."/>
            <person name="Ramamoorthy G.K."/>
            <person name="Gryganskyi A."/>
            <person name="Culley D."/>
            <person name="Magnuson J.K."/>
            <person name="James T.Y."/>
            <person name="O'Malley M.A."/>
            <person name="Stajich J.E."/>
            <person name="Spatafora J.W."/>
            <person name="Visel A."/>
            <person name="Grigoriev I.V."/>
        </authorList>
    </citation>
    <scope>NUCLEOTIDE SEQUENCE [LARGE SCALE GENOMIC DNA]</scope>
    <source>
        <strain evidence="4 5">CBS 115471</strain>
    </source>
</reference>
<keyword evidence="5" id="KW-1185">Reference proteome</keyword>
<evidence type="ECO:0000259" key="3">
    <source>
        <dbReference type="SMART" id="SM00822"/>
    </source>
</evidence>
<evidence type="ECO:0000313" key="5">
    <source>
        <dbReference type="Proteomes" id="UP000193144"/>
    </source>
</evidence>
<gene>
    <name evidence="4" type="ORF">BCR34DRAFT_358071</name>
</gene>
<dbReference type="PANTHER" id="PTHR43157:SF31">
    <property type="entry name" value="PHOSPHATIDYLINOSITOL-GLYCAN BIOSYNTHESIS CLASS F PROTEIN"/>
    <property type="match status" value="1"/>
</dbReference>
<dbReference type="EMBL" id="MCFA01000078">
    <property type="protein sequence ID" value="ORY10073.1"/>
    <property type="molecule type" value="Genomic_DNA"/>
</dbReference>
<dbReference type="Pfam" id="PF00106">
    <property type="entry name" value="adh_short"/>
    <property type="match status" value="1"/>
</dbReference>
<dbReference type="PANTHER" id="PTHR43157">
    <property type="entry name" value="PHOSPHATIDYLINOSITOL-GLYCAN BIOSYNTHESIS CLASS F PROTEIN-RELATED"/>
    <property type="match status" value="1"/>
</dbReference>
<dbReference type="SUPFAM" id="SSF51735">
    <property type="entry name" value="NAD(P)-binding Rossmann-fold domains"/>
    <property type="match status" value="1"/>
</dbReference>
<dbReference type="PRINTS" id="PR00081">
    <property type="entry name" value="GDHRDH"/>
</dbReference>
<evidence type="ECO:0000313" key="4">
    <source>
        <dbReference type="EMBL" id="ORY10073.1"/>
    </source>
</evidence>
<keyword evidence="2" id="KW-0732">Signal</keyword>
<dbReference type="Gene3D" id="3.40.50.720">
    <property type="entry name" value="NAD(P)-binding Rossmann-like Domain"/>
    <property type="match status" value="1"/>
</dbReference>
<accession>A0A1Y1ZIJ9</accession>
<evidence type="ECO:0000256" key="1">
    <source>
        <dbReference type="ARBA" id="ARBA00023002"/>
    </source>
</evidence>
<dbReference type="Proteomes" id="UP000193144">
    <property type="component" value="Unassembled WGS sequence"/>
</dbReference>